<comment type="caution">
    <text evidence="1">The sequence shown here is derived from an EMBL/GenBank/DDBJ whole genome shotgun (WGS) entry which is preliminary data.</text>
</comment>
<name>A0A4Q0U9G7_9BACT</name>
<evidence type="ECO:0000313" key="2">
    <source>
        <dbReference type="Proteomes" id="UP000711407"/>
    </source>
</evidence>
<proteinExistence type="predicted"/>
<accession>A0A4Q0U9G7</accession>
<organism evidence="1 2">
    <name type="scientific">Candidatus Amulumruptor caecigallinarius</name>
    <dbReference type="NCBI Taxonomy" id="2109911"/>
    <lineage>
        <taxon>Bacteria</taxon>
        <taxon>Pseudomonadati</taxon>
        <taxon>Bacteroidota</taxon>
        <taxon>Bacteroidia</taxon>
        <taxon>Bacteroidales</taxon>
        <taxon>Muribaculaceae</taxon>
        <taxon>Candidatus Amulumruptor</taxon>
    </lineage>
</organism>
<gene>
    <name evidence="1" type="ORF">K8V47_03015</name>
</gene>
<reference evidence="1" key="1">
    <citation type="journal article" date="2021" name="PeerJ">
        <title>Extensive microbial diversity within the chicken gut microbiome revealed by metagenomics and culture.</title>
        <authorList>
            <person name="Gilroy R."/>
            <person name="Ravi A."/>
            <person name="Getino M."/>
            <person name="Pursley I."/>
            <person name="Horton D.L."/>
            <person name="Alikhan N.F."/>
            <person name="Baker D."/>
            <person name="Gharbi K."/>
            <person name="Hall N."/>
            <person name="Watson M."/>
            <person name="Adriaenssens E.M."/>
            <person name="Foster-Nyarko E."/>
            <person name="Jarju S."/>
            <person name="Secka A."/>
            <person name="Antonio M."/>
            <person name="Oren A."/>
            <person name="Chaudhuri R.R."/>
            <person name="La Ragione R."/>
            <person name="Hildebrand F."/>
            <person name="Pallen M.J."/>
        </authorList>
    </citation>
    <scope>NUCLEOTIDE SEQUENCE</scope>
    <source>
        <strain evidence="1">4100</strain>
    </source>
</reference>
<protein>
    <submittedName>
        <fullName evidence="1">Uncharacterized protein</fullName>
    </submittedName>
</protein>
<sequence length="265" mass="29728">MVAVAVLSAGCLSSCRNDDDDEPGDGTIQPSNTVYSDNPVDFPRTLLVASIGNTFFTYDDSNRITEMMDSEARYTYEWNGSECTVFRDGWMGYYKGYFTDGLLTKAVWDGYTITNVTFDGRHLVKGSNGYKVTWDENGNISAYSEGDITYTYGYTSYHNNANYDFNGFIWGSLRTSWDDDGSQRFAFFGLTGVRTANLMAYSSRVYSSGTSGSYTEITTASYTFDGKGRVSEVDIYTQKVYDVEPEGGQPEPELRSHRVIKYVED</sequence>
<dbReference type="Proteomes" id="UP000711407">
    <property type="component" value="Unassembled WGS sequence"/>
</dbReference>
<evidence type="ECO:0000313" key="1">
    <source>
        <dbReference type="EMBL" id="HJE38719.1"/>
    </source>
</evidence>
<dbReference type="AlphaFoldDB" id="A0A4Q0U9G7"/>
<dbReference type="EMBL" id="DYXT01000019">
    <property type="protein sequence ID" value="HJE38719.1"/>
    <property type="molecule type" value="Genomic_DNA"/>
</dbReference>
<reference evidence="1" key="2">
    <citation type="submission" date="2021-09" db="EMBL/GenBank/DDBJ databases">
        <authorList>
            <person name="Gilroy R."/>
        </authorList>
    </citation>
    <scope>NUCLEOTIDE SEQUENCE</scope>
    <source>
        <strain evidence="1">4100</strain>
    </source>
</reference>